<feature type="compositionally biased region" description="Polar residues" evidence="1">
    <location>
        <begin position="104"/>
        <end position="116"/>
    </location>
</feature>
<feature type="compositionally biased region" description="Polar residues" evidence="1">
    <location>
        <begin position="278"/>
        <end position="288"/>
    </location>
</feature>
<feature type="region of interest" description="Disordered" evidence="1">
    <location>
        <begin position="1"/>
        <end position="38"/>
    </location>
</feature>
<dbReference type="EMBL" id="LN714483">
    <property type="protein sequence ID" value="CEL67447.1"/>
    <property type="molecule type" value="Genomic_DNA"/>
</dbReference>
<feature type="region of interest" description="Disordered" evidence="1">
    <location>
        <begin position="181"/>
        <end position="205"/>
    </location>
</feature>
<feature type="region of interest" description="Disordered" evidence="1">
    <location>
        <begin position="274"/>
        <end position="602"/>
    </location>
</feature>
<evidence type="ECO:0000313" key="2">
    <source>
        <dbReference type="EMBL" id="CEL67447.1"/>
    </source>
</evidence>
<reference evidence="2" key="1">
    <citation type="journal article" date="2015" name="PLoS ONE">
        <title>Comprehensive Evaluation of Toxoplasma gondii VEG and Neospora caninum LIV Genomes with Tachyzoite Stage Transcriptome and Proteome Defines Novel Transcript Features.</title>
        <authorList>
            <person name="Ramaprasad A."/>
            <person name="Mourier T."/>
            <person name="Naeem R."/>
            <person name="Malas T.B."/>
            <person name="Moussa E."/>
            <person name="Panigrahi A."/>
            <person name="Vermont S.J."/>
            <person name="Otto T.D."/>
            <person name="Wastling J."/>
            <person name="Pain A."/>
        </authorList>
    </citation>
    <scope>NUCLEOTIDE SEQUENCE</scope>
    <source>
        <strain evidence="2">Liverpool</strain>
    </source>
</reference>
<gene>
    <name evidence="2" type="ORF">BN1204_032470</name>
</gene>
<dbReference type="AlphaFoldDB" id="A0A0F7UGN1"/>
<feature type="compositionally biased region" description="Polar residues" evidence="1">
    <location>
        <begin position="344"/>
        <end position="358"/>
    </location>
</feature>
<feature type="region of interest" description="Disordered" evidence="1">
    <location>
        <begin position="631"/>
        <end position="687"/>
    </location>
</feature>
<accession>A0A0F7UGN1</accession>
<feature type="region of interest" description="Disordered" evidence="1">
    <location>
        <begin position="227"/>
        <end position="258"/>
    </location>
</feature>
<feature type="compositionally biased region" description="Polar residues" evidence="1">
    <location>
        <begin position="430"/>
        <end position="443"/>
    </location>
</feature>
<feature type="compositionally biased region" description="Basic and acidic residues" evidence="1">
    <location>
        <begin position="18"/>
        <end position="27"/>
    </location>
</feature>
<name>A0A0F7UGN1_NEOCL</name>
<feature type="compositionally biased region" description="Polar residues" evidence="1">
    <location>
        <begin position="1"/>
        <end position="14"/>
    </location>
</feature>
<feature type="compositionally biased region" description="Basic residues" evidence="1">
    <location>
        <begin position="382"/>
        <end position="391"/>
    </location>
</feature>
<feature type="compositionally biased region" description="Basic residues" evidence="1">
    <location>
        <begin position="480"/>
        <end position="492"/>
    </location>
</feature>
<feature type="compositionally biased region" description="Low complexity" evidence="1">
    <location>
        <begin position="196"/>
        <end position="205"/>
    </location>
</feature>
<organism evidence="2">
    <name type="scientific">Neospora caninum (strain Liverpool)</name>
    <dbReference type="NCBI Taxonomy" id="572307"/>
    <lineage>
        <taxon>Eukaryota</taxon>
        <taxon>Sar</taxon>
        <taxon>Alveolata</taxon>
        <taxon>Apicomplexa</taxon>
        <taxon>Conoidasida</taxon>
        <taxon>Coccidia</taxon>
        <taxon>Eucoccidiorida</taxon>
        <taxon>Eimeriorina</taxon>
        <taxon>Sarcocystidae</taxon>
        <taxon>Neospora</taxon>
    </lineage>
</organism>
<sequence length="1090" mass="117777">MRSSRGKTPSSSCGGRTKGSDEHEKTGFRANVPDPSSLSQMSLTAFTALKAHLQCADEQELDELFAFVSRRSSLACPLACASPSGPADTFKESAATPRGRDLARTSSSWVSQSASERATRDGALDGARPLSPSRSSHKPGRELSTSAVFGSQKVSCVSRTILSHMDPTSRVAHLAEVQDNLSTTTTTTSGPEPSRPARVSTSSSWSSTSPFAAASFFVPAESSATPFCHSEGGPLSPDCSPNNLSGNDGVPSVFEQKASPSSVKKSFKLCRQLASPGSARTSDDSPCSSEKGMTAESSALAGRQKKVSRRDQCVDDKRSSPVKLRVSPRFSPDGAKLSEKTAKGNPQSVRTPTRSSPRLQLRAASPPWADESQLHAEGGVSSRKRSTRKGKCQTTSKPAAARKGSQGSSVHGDGVTRGHVEAGLGVDATGQKSQPDCNGQTKSAVKKREEPAGVASGTRRRSNTASRGASARKETPRSVSKQRQRGARKTRVPNKNDQASELTAADGPAEATPACEGYPVSVSPLSVTKRGRDTGDECGPALSSKRKKLKLKEEHAGAQQRGGSAKSVDDGTDHSICTSRSTSKRDKGRTFADDPAGEPDVQDAVVASGPTAQTPLSDLVFVKPVSSLSHTRASADEGDGAKPSMLSSGMLPNQVADWGTEEPNDEEEIREVPRPRIKGPYESSDKARRMLSTASTVSGGAASNPPLRLLVADAPLSPEMDTGAFCSPALSSSETPADPPAFFHHKVLRPTPPVAEAPEFDLGLFLVRTAALSKHADDVAPCLADKELMEFSVVPRKYISPPAADKPTQTLQERFLHMKLLADIPKVDGTYQIGLDMKDASWYRPKSPETGMAQANAKESTMKKLLEEQGHWNPFSVFGSSLPCVELDDVFDYEVYSTTAPSARVSHPLFRRLAQFYEFKDLWKTVTPTEWEKVRSSFKTHWKKQYKLDLDWRNDPVTVEEFMWMLEANGQTEDKTEIVFHSEVCFCVTPNPAENFAWNDPRCHKYQVPRPSMSHHLHERLNDDENTAPKARGAKVSIQHEACEVKRRSVDAALPRRLSIGSFEPGSVRRLSLTDAFSPEYSKFRREVLP</sequence>
<feature type="compositionally biased region" description="Acidic residues" evidence="1">
    <location>
        <begin position="659"/>
        <end position="669"/>
    </location>
</feature>
<feature type="compositionally biased region" description="Basic and acidic residues" evidence="1">
    <location>
        <begin position="583"/>
        <end position="592"/>
    </location>
</feature>
<protein>
    <recommendedName>
        <fullName evidence="3">Inner centromere protein ARK-binding domain-containing protein</fullName>
    </recommendedName>
</protein>
<evidence type="ECO:0000256" key="1">
    <source>
        <dbReference type="SAM" id="MobiDB-lite"/>
    </source>
</evidence>
<evidence type="ECO:0008006" key="3">
    <source>
        <dbReference type="Google" id="ProtNLM"/>
    </source>
</evidence>
<feature type="region of interest" description="Disordered" evidence="1">
    <location>
        <begin position="82"/>
        <end position="146"/>
    </location>
</feature>
<proteinExistence type="predicted"/>
<feature type="compositionally biased region" description="Basic and acidic residues" evidence="1">
    <location>
        <begin position="309"/>
        <end position="319"/>
    </location>
</feature>